<dbReference type="PANTHER" id="PTHR34385:SF1">
    <property type="entry name" value="PEPTIDOGLYCAN L-ALANYL-D-GLUTAMATE ENDOPEPTIDASE CWLK"/>
    <property type="match status" value="1"/>
</dbReference>
<dbReference type="SUPFAM" id="SSF55166">
    <property type="entry name" value="Hedgehog/DD-peptidase"/>
    <property type="match status" value="1"/>
</dbReference>
<dbReference type="InterPro" id="IPR052179">
    <property type="entry name" value="DD-CPase-like"/>
</dbReference>
<dbReference type="InterPro" id="IPR009045">
    <property type="entry name" value="Zn_M74/Hedgehog-like"/>
</dbReference>
<feature type="domain" description="D-alanyl-D-alanine carboxypeptidase-like core" evidence="1">
    <location>
        <begin position="79"/>
        <end position="207"/>
    </location>
</feature>
<evidence type="ECO:0000313" key="2">
    <source>
        <dbReference type="EMBL" id="RKW70237.1"/>
    </source>
</evidence>
<dbReference type="CDD" id="cd14852">
    <property type="entry name" value="LD-carboxypeptidase"/>
    <property type="match status" value="1"/>
</dbReference>
<dbReference type="AlphaFoldDB" id="A0A496PID1"/>
<keyword evidence="2" id="KW-0121">Carboxypeptidase</keyword>
<dbReference type="Pfam" id="PF02557">
    <property type="entry name" value="VanY"/>
    <property type="match status" value="1"/>
</dbReference>
<name>A0A496PID1_9MICC</name>
<proteinExistence type="predicted"/>
<dbReference type="Gene3D" id="3.30.1380.10">
    <property type="match status" value="1"/>
</dbReference>
<sequence>MTSLTVASREQRPALLRLGTLLAAMLFAFTLVLAGSVSAEAAPKAPKDPKNIGVLVNKNRPLKPKTYVPRDLTKIGSAKIRKEPARHMRSMMSAAKKAKKPVTIVSSYRSYKSQKTLFSQYSRWYGAKYASTVAARPGYSEHQTGLTADLGTPGGGCALGKCFGNTKASKWVASNSWKYGYIIRYPKGYTKVTGYAYEPWHVRYVGKKISSKMHHKKIRTLEQYYGLKR</sequence>
<gene>
    <name evidence="2" type="ORF">DWQ67_09890</name>
</gene>
<dbReference type="RefSeq" id="WP_121485427.1">
    <property type="nucleotide sequence ID" value="NZ_QQXL01000005.1"/>
</dbReference>
<dbReference type="PANTHER" id="PTHR34385">
    <property type="entry name" value="D-ALANYL-D-ALANINE CARBOXYPEPTIDASE"/>
    <property type="match status" value="1"/>
</dbReference>
<evidence type="ECO:0000259" key="1">
    <source>
        <dbReference type="Pfam" id="PF02557"/>
    </source>
</evidence>
<dbReference type="GO" id="GO:0006508">
    <property type="term" value="P:proteolysis"/>
    <property type="evidence" value="ECO:0007669"/>
    <property type="project" value="InterPro"/>
</dbReference>
<keyword evidence="3" id="KW-1185">Reference proteome</keyword>
<protein>
    <submittedName>
        <fullName evidence="2">D-alanyl-D-alanine carboxypeptidase family protein</fullName>
    </submittedName>
</protein>
<reference evidence="2 3" key="1">
    <citation type="submission" date="2018-07" db="EMBL/GenBank/DDBJ databases">
        <title>Arthrobacter sp. nov., isolated from raw cow's milk with high bacterial count.</title>
        <authorList>
            <person name="Hahne J."/>
            <person name="Isele D."/>
            <person name="Lipski A."/>
        </authorList>
    </citation>
    <scope>NUCLEOTIDE SEQUENCE [LARGE SCALE GENOMIC DNA]</scope>
    <source>
        <strain evidence="2 3">JZ R-183</strain>
    </source>
</reference>
<keyword evidence="2" id="KW-0645">Protease</keyword>
<comment type="caution">
    <text evidence="2">The sequence shown here is derived from an EMBL/GenBank/DDBJ whole genome shotgun (WGS) entry which is preliminary data.</text>
</comment>
<keyword evidence="2" id="KW-0378">Hydrolase</keyword>
<dbReference type="EMBL" id="QQXL01000005">
    <property type="protein sequence ID" value="RKW70237.1"/>
    <property type="molecule type" value="Genomic_DNA"/>
</dbReference>
<dbReference type="InterPro" id="IPR003709">
    <property type="entry name" value="VanY-like_core_dom"/>
</dbReference>
<evidence type="ECO:0000313" key="3">
    <source>
        <dbReference type="Proteomes" id="UP000273119"/>
    </source>
</evidence>
<organism evidence="2 3">
    <name type="scientific">Galactobacter caseinivorans</name>
    <dbReference type="NCBI Taxonomy" id="2676123"/>
    <lineage>
        <taxon>Bacteria</taxon>
        <taxon>Bacillati</taxon>
        <taxon>Actinomycetota</taxon>
        <taxon>Actinomycetes</taxon>
        <taxon>Micrococcales</taxon>
        <taxon>Micrococcaceae</taxon>
        <taxon>Galactobacter</taxon>
    </lineage>
</organism>
<accession>A0A496PID1</accession>
<dbReference type="GO" id="GO:0004180">
    <property type="term" value="F:carboxypeptidase activity"/>
    <property type="evidence" value="ECO:0007669"/>
    <property type="project" value="UniProtKB-KW"/>
</dbReference>
<dbReference type="InterPro" id="IPR058193">
    <property type="entry name" value="VanY/YodJ_core_dom"/>
</dbReference>
<dbReference type="Proteomes" id="UP000273119">
    <property type="component" value="Unassembled WGS sequence"/>
</dbReference>